<keyword evidence="1" id="KW-0472">Membrane</keyword>
<keyword evidence="3" id="KW-1185">Reference proteome</keyword>
<keyword evidence="1" id="KW-1133">Transmembrane helix</keyword>
<reference evidence="2 3" key="1">
    <citation type="journal article" date="2019" name="PLoS Negl. Trop. Dis.">
        <title>Whole genome sequencing of Entamoeba nuttalli reveals mammalian host-related molecular signatures and a novel octapeptide-repeat surface protein.</title>
        <authorList>
            <person name="Tanaka M."/>
            <person name="Makiuchi T."/>
            <person name="Komiyama T."/>
            <person name="Shiina T."/>
            <person name="Osaki K."/>
            <person name="Tachibana H."/>
        </authorList>
    </citation>
    <scope>NUCLEOTIDE SEQUENCE [LARGE SCALE GENOMIC DNA]</scope>
    <source>
        <strain evidence="2 3">P19-061405</strain>
    </source>
</reference>
<comment type="caution">
    <text evidence="2">The sequence shown here is derived from an EMBL/GenBank/DDBJ whole genome shotgun (WGS) entry which is preliminary data.</text>
</comment>
<proteinExistence type="predicted"/>
<protein>
    <recommendedName>
        <fullName evidence="4">Replication factor C subunit</fullName>
    </recommendedName>
</protein>
<gene>
    <name evidence="2" type="ORF">ENUP19_0347G0034</name>
</gene>
<evidence type="ECO:0000256" key="1">
    <source>
        <dbReference type="SAM" id="Phobius"/>
    </source>
</evidence>
<feature type="transmembrane region" description="Helical" evidence="1">
    <location>
        <begin position="214"/>
        <end position="234"/>
    </location>
</feature>
<sequence length="253" mass="29342">MAIVEKELQYIKKERFLQNKPSTMYSNPFRLQYFHNANEGPHGLTSIFLNYFFDTTIVHMAPLNPLGSFYYQLDALLEYHPHICIGEGYGALILYHFLTSHKYDGNSVLMYLPLSLVHSIHLPSKGKHILIFDLKEVNEENAIKLLPQEGEIKKEETDSSICLKKGNINIYLIKLNKQQFVNIEEAKTNKFTLKNVIETVCDEDLAFSRLQDKGMMIINAFLLTFFFIITYGLVGYSMKKQQINNSEQQKKEN</sequence>
<evidence type="ECO:0000313" key="3">
    <source>
        <dbReference type="Proteomes" id="UP001628156"/>
    </source>
</evidence>
<dbReference type="Proteomes" id="UP001628156">
    <property type="component" value="Unassembled WGS sequence"/>
</dbReference>
<keyword evidence="1" id="KW-0812">Transmembrane</keyword>
<evidence type="ECO:0008006" key="4">
    <source>
        <dbReference type="Google" id="ProtNLM"/>
    </source>
</evidence>
<accession>A0ABQ0DXR0</accession>
<name>A0ABQ0DXR0_9EUKA</name>
<dbReference type="EMBL" id="BAAFRS010000347">
    <property type="protein sequence ID" value="GAB1227653.1"/>
    <property type="molecule type" value="Genomic_DNA"/>
</dbReference>
<evidence type="ECO:0000313" key="2">
    <source>
        <dbReference type="EMBL" id="GAB1227653.1"/>
    </source>
</evidence>
<organism evidence="2 3">
    <name type="scientific">Entamoeba nuttalli</name>
    <dbReference type="NCBI Taxonomy" id="412467"/>
    <lineage>
        <taxon>Eukaryota</taxon>
        <taxon>Amoebozoa</taxon>
        <taxon>Evosea</taxon>
        <taxon>Archamoebae</taxon>
        <taxon>Mastigamoebida</taxon>
        <taxon>Entamoebidae</taxon>
        <taxon>Entamoeba</taxon>
    </lineage>
</organism>